<name>A0A6J1SFY5_FRAOC</name>
<reference evidence="2" key="1">
    <citation type="submission" date="2025-08" db="UniProtKB">
        <authorList>
            <consortium name="RefSeq"/>
        </authorList>
    </citation>
    <scope>IDENTIFICATION</scope>
    <source>
        <tissue evidence="2">Whole organism</tissue>
    </source>
</reference>
<evidence type="ECO:0000313" key="1">
    <source>
        <dbReference type="Proteomes" id="UP000504606"/>
    </source>
</evidence>
<dbReference type="RefSeq" id="XP_026279922.2">
    <property type="nucleotide sequence ID" value="XM_026424137.2"/>
</dbReference>
<dbReference type="AlphaFoldDB" id="A0A6J1SFY5"/>
<gene>
    <name evidence="2" type="primary">LOC113207527</name>
</gene>
<proteinExistence type="predicted"/>
<sequence length="270" mass="31042">MYTTLNDRNTTSSASVVVRSADHHIIGTHVTLNMALLRKILRSSIFCERSLALASPRCISNLSSSLRPSATQFNNIQDVTQNVFTSLSNSPSTTYSEEKPLSNSLLQRIDVAILPMSPAEQLIKLRLPTLIKQVSLEMPTTRASLDNAHINQVVVEIKAPQRGKVLKQLAIRMLVIRRRKIKKHQRKKWLKKFRVYRMTLFQKRKIKKETIFLAALEEQMKTAEAFNAEDYASEKIRKAYKPLPTKEAYKFPLPWEFQPLFYNSLKKNGK</sequence>
<keyword evidence="1" id="KW-1185">Reference proteome</keyword>
<organism evidence="1 2">
    <name type="scientific">Frankliniella occidentalis</name>
    <name type="common">Western flower thrips</name>
    <name type="synonym">Euthrips occidentalis</name>
    <dbReference type="NCBI Taxonomy" id="133901"/>
    <lineage>
        <taxon>Eukaryota</taxon>
        <taxon>Metazoa</taxon>
        <taxon>Ecdysozoa</taxon>
        <taxon>Arthropoda</taxon>
        <taxon>Hexapoda</taxon>
        <taxon>Insecta</taxon>
        <taxon>Pterygota</taxon>
        <taxon>Neoptera</taxon>
        <taxon>Paraneoptera</taxon>
        <taxon>Thysanoptera</taxon>
        <taxon>Terebrantia</taxon>
        <taxon>Thripoidea</taxon>
        <taxon>Thripidae</taxon>
        <taxon>Frankliniella</taxon>
    </lineage>
</organism>
<evidence type="ECO:0000313" key="2">
    <source>
        <dbReference type="RefSeq" id="XP_026279922.2"/>
    </source>
</evidence>
<dbReference type="OrthoDB" id="10449217at2759"/>
<protein>
    <submittedName>
        <fullName evidence="2">Uncharacterized protein LOC113207527</fullName>
    </submittedName>
</protein>
<dbReference type="GeneID" id="113207527"/>
<dbReference type="Proteomes" id="UP000504606">
    <property type="component" value="Unplaced"/>
</dbReference>
<accession>A0A6J1SFY5</accession>
<dbReference type="KEGG" id="foc:113207527"/>